<organism evidence="2 3">
    <name type="scientific">Paracoccus panacisoli</name>
    <dbReference type="NCBI Taxonomy" id="1510163"/>
    <lineage>
        <taxon>Bacteria</taxon>
        <taxon>Pseudomonadati</taxon>
        <taxon>Pseudomonadota</taxon>
        <taxon>Alphaproteobacteria</taxon>
        <taxon>Rhodobacterales</taxon>
        <taxon>Paracoccaceae</taxon>
        <taxon>Paracoccus</taxon>
    </lineage>
</organism>
<name>A0ABV6T1D0_9RHOB</name>
<dbReference type="PANTHER" id="PTHR34980:SF2">
    <property type="entry name" value="INNER MEMBRANE PROTEIN YHAH-RELATED"/>
    <property type="match status" value="1"/>
</dbReference>
<evidence type="ECO:0000256" key="1">
    <source>
        <dbReference type="SAM" id="Phobius"/>
    </source>
</evidence>
<keyword evidence="1" id="KW-1133">Transmembrane helix</keyword>
<feature type="transmembrane region" description="Helical" evidence="1">
    <location>
        <begin position="40"/>
        <end position="62"/>
    </location>
</feature>
<reference evidence="2 3" key="1">
    <citation type="submission" date="2024-09" db="EMBL/GenBank/DDBJ databases">
        <authorList>
            <person name="Sun Q."/>
            <person name="Mori K."/>
        </authorList>
    </citation>
    <scope>NUCLEOTIDE SEQUENCE [LARGE SCALE GENOMIC DNA]</scope>
    <source>
        <strain evidence="2 3">KCTC 42086</strain>
    </source>
</reference>
<dbReference type="InterPro" id="IPR008523">
    <property type="entry name" value="DUF805"/>
</dbReference>
<feature type="transmembrane region" description="Helical" evidence="1">
    <location>
        <begin position="82"/>
        <end position="102"/>
    </location>
</feature>
<protein>
    <submittedName>
        <fullName evidence="2">DUF805 domain-containing protein</fullName>
    </submittedName>
</protein>
<keyword evidence="1" id="KW-0472">Membrane</keyword>
<keyword evidence="1" id="KW-0812">Transmembrane</keyword>
<gene>
    <name evidence="2" type="ORF">ACFHYO_02955</name>
</gene>
<evidence type="ECO:0000313" key="3">
    <source>
        <dbReference type="Proteomes" id="UP001589920"/>
    </source>
</evidence>
<comment type="caution">
    <text evidence="2">The sequence shown here is derived from an EMBL/GenBank/DDBJ whole genome shotgun (WGS) entry which is preliminary data.</text>
</comment>
<dbReference type="Pfam" id="PF05656">
    <property type="entry name" value="DUF805"/>
    <property type="match status" value="1"/>
</dbReference>
<dbReference type="PANTHER" id="PTHR34980">
    <property type="entry name" value="INNER MEMBRANE PROTEIN-RELATED-RELATED"/>
    <property type="match status" value="1"/>
</dbReference>
<proteinExistence type="predicted"/>
<evidence type="ECO:0000313" key="2">
    <source>
        <dbReference type="EMBL" id="MFC0811072.1"/>
    </source>
</evidence>
<feature type="transmembrane region" description="Helical" evidence="1">
    <location>
        <begin position="114"/>
        <end position="136"/>
    </location>
</feature>
<dbReference type="RefSeq" id="WP_394318259.1">
    <property type="nucleotide sequence ID" value="NZ_JBHMQU010000011.1"/>
</dbReference>
<accession>A0ABV6T1D0</accession>
<feature type="transmembrane region" description="Helical" evidence="1">
    <location>
        <begin position="142"/>
        <end position="162"/>
    </location>
</feature>
<sequence length="180" mass="19220">MSETGPQPYRVLPRIGVADAVRRCLQKFLTFSGRAPRAEFWKFALIVVAALTVCGMIELALGLPRLAVISVEFPRTTFFASIRGPLSAATLLLTALPLLSAAVRRLHDTDRRGLWLALVLASPVLLLAAGVLGARMGVMPSLPLLLLLSLVPALVVMALLAAPTQPGPNRFGPNPLEVRA</sequence>
<keyword evidence="3" id="KW-1185">Reference proteome</keyword>
<dbReference type="EMBL" id="JBHMQU010000011">
    <property type="protein sequence ID" value="MFC0811072.1"/>
    <property type="molecule type" value="Genomic_DNA"/>
</dbReference>
<dbReference type="Proteomes" id="UP001589920">
    <property type="component" value="Unassembled WGS sequence"/>
</dbReference>